<dbReference type="InterPro" id="IPR019533">
    <property type="entry name" value="Peptidase_S26"/>
</dbReference>
<evidence type="ECO:0000256" key="5">
    <source>
        <dbReference type="NCBIfam" id="TIGR02228"/>
    </source>
</evidence>
<evidence type="ECO:0000256" key="6">
    <source>
        <dbReference type="SAM" id="Phobius"/>
    </source>
</evidence>
<gene>
    <name evidence="7" type="ORF">GCM10008908_28070</name>
</gene>
<evidence type="ECO:0000256" key="1">
    <source>
        <dbReference type="ARBA" id="ARBA00004370"/>
    </source>
</evidence>
<dbReference type="NCBIfam" id="TIGR02228">
    <property type="entry name" value="sigpep_I_arch"/>
    <property type="match status" value="1"/>
</dbReference>
<feature type="transmembrane region" description="Helical" evidence="6">
    <location>
        <begin position="157"/>
        <end position="176"/>
    </location>
</feature>
<dbReference type="InterPro" id="IPR001733">
    <property type="entry name" value="Peptidase_S26B"/>
</dbReference>
<dbReference type="SUPFAM" id="SSF51306">
    <property type="entry name" value="LexA/Signal peptidase"/>
    <property type="match status" value="1"/>
</dbReference>
<keyword evidence="3 6" id="KW-1133">Transmembrane helix</keyword>
<dbReference type="EMBL" id="BAAACI010000007">
    <property type="protein sequence ID" value="GAA0775806.1"/>
    <property type="molecule type" value="Genomic_DNA"/>
</dbReference>
<comment type="subcellular location">
    <subcellularLocation>
        <location evidence="1">Membrane</location>
    </subcellularLocation>
</comment>
<evidence type="ECO:0000313" key="7">
    <source>
        <dbReference type="EMBL" id="GAA0775806.1"/>
    </source>
</evidence>
<proteinExistence type="predicted"/>
<comment type="caution">
    <text evidence="7">The sequence shown here is derived from an EMBL/GenBank/DDBJ whole genome shotgun (WGS) entry which is preliminary data.</text>
</comment>
<protein>
    <recommendedName>
        <fullName evidence="5">Signal peptidase I</fullName>
        <ecNumber evidence="5">3.4.21.89</ecNumber>
    </recommendedName>
</protein>
<evidence type="ECO:0000256" key="4">
    <source>
        <dbReference type="ARBA" id="ARBA00023136"/>
    </source>
</evidence>
<sequence length="190" mass="22009">MKKEKRKQHNKDILKKIFKYTKKTLCCALIILLFTIVIQSLKIRVDKEYVPSILGYTYLNVLSESMNPEFYSQDLIIGAKIKDTSKLKVGDVITFKVGNMLVTHRIVENAEDGTTFTTKGDDNKANDEKQVSASQIISRYCFKIPRCGFIISKIQSIQFLALAWIIIMYYIIKEIFKEVKLLRIKKKSIE</sequence>
<dbReference type="InterPro" id="IPR036286">
    <property type="entry name" value="LexA/Signal_pep-like_sf"/>
</dbReference>
<keyword evidence="4 6" id="KW-0472">Membrane</keyword>
<evidence type="ECO:0000256" key="2">
    <source>
        <dbReference type="ARBA" id="ARBA00022692"/>
    </source>
</evidence>
<keyword evidence="2 6" id="KW-0812">Transmembrane</keyword>
<dbReference type="Proteomes" id="UP001501047">
    <property type="component" value="Unassembled WGS sequence"/>
</dbReference>
<accession>A0ABN1KTT7</accession>
<keyword evidence="8" id="KW-1185">Reference proteome</keyword>
<name>A0ABN1KTT7_CLOSU</name>
<organism evidence="7 8">
    <name type="scientific">Clostridium subterminale</name>
    <dbReference type="NCBI Taxonomy" id="1550"/>
    <lineage>
        <taxon>Bacteria</taxon>
        <taxon>Bacillati</taxon>
        <taxon>Bacillota</taxon>
        <taxon>Clostridia</taxon>
        <taxon>Eubacteriales</taxon>
        <taxon>Clostridiaceae</taxon>
        <taxon>Clostridium</taxon>
    </lineage>
</organism>
<dbReference type="CDD" id="cd06530">
    <property type="entry name" value="S26_SPase_I"/>
    <property type="match status" value="1"/>
</dbReference>
<reference evidence="7 8" key="1">
    <citation type="journal article" date="2019" name="Int. J. Syst. Evol. Microbiol.">
        <title>The Global Catalogue of Microorganisms (GCM) 10K type strain sequencing project: providing services to taxonomists for standard genome sequencing and annotation.</title>
        <authorList>
            <consortium name="The Broad Institute Genomics Platform"/>
            <consortium name="The Broad Institute Genome Sequencing Center for Infectious Disease"/>
            <person name="Wu L."/>
            <person name="Ma J."/>
        </authorList>
    </citation>
    <scope>NUCLEOTIDE SEQUENCE [LARGE SCALE GENOMIC DNA]</scope>
    <source>
        <strain evidence="7 8">JCM 1417</strain>
    </source>
</reference>
<dbReference type="EC" id="3.4.21.89" evidence="5"/>
<dbReference type="PANTHER" id="PTHR10806">
    <property type="entry name" value="SIGNAL PEPTIDASE COMPLEX CATALYTIC SUBUNIT SEC11"/>
    <property type="match status" value="1"/>
</dbReference>
<dbReference type="PRINTS" id="PR00728">
    <property type="entry name" value="SIGNALPTASE"/>
</dbReference>
<evidence type="ECO:0000313" key="8">
    <source>
        <dbReference type="Proteomes" id="UP001501047"/>
    </source>
</evidence>
<dbReference type="PANTHER" id="PTHR10806:SF6">
    <property type="entry name" value="SIGNAL PEPTIDASE COMPLEX CATALYTIC SUBUNIT SEC11"/>
    <property type="match status" value="1"/>
</dbReference>
<dbReference type="RefSeq" id="WP_343827102.1">
    <property type="nucleotide sequence ID" value="NZ_BAAACI010000007.1"/>
</dbReference>
<evidence type="ECO:0000256" key="3">
    <source>
        <dbReference type="ARBA" id="ARBA00022989"/>
    </source>
</evidence>